<dbReference type="Proteomes" id="UP000504640">
    <property type="component" value="Unplaced"/>
</dbReference>
<accession>A0A6J3HFD2</accession>
<gene>
    <name evidence="3" type="primary">LOC116546247</name>
</gene>
<protein>
    <submittedName>
        <fullName evidence="3">Uncharacterized protein LOC116546247</fullName>
    </submittedName>
</protein>
<keyword evidence="1" id="KW-0812">Transmembrane</keyword>
<dbReference type="GeneID" id="116546247"/>
<keyword evidence="2" id="KW-1185">Reference proteome</keyword>
<reference evidence="3" key="1">
    <citation type="submission" date="2025-08" db="UniProtKB">
        <authorList>
            <consortium name="RefSeq"/>
        </authorList>
    </citation>
    <scope>IDENTIFICATION</scope>
    <source>
        <tissue evidence="3">Blood</tissue>
    </source>
</reference>
<keyword evidence="1" id="KW-1133">Transmembrane helix</keyword>
<keyword evidence="1" id="KW-0472">Membrane</keyword>
<dbReference type="PANTHER" id="PTHR37860">
    <property type="entry name" value="AGAP008810-PA"/>
    <property type="match status" value="1"/>
</dbReference>
<dbReference type="RefSeq" id="XP_032128449.1">
    <property type="nucleotide sequence ID" value="XM_032272558.1"/>
</dbReference>
<evidence type="ECO:0000313" key="3">
    <source>
        <dbReference type="RefSeq" id="XP_032128449.1"/>
    </source>
</evidence>
<sequence>MAGRQQAGLSASLSHMLSDQAHVTALLERMEEDGQWVAALGAKLFVPGLVGLCALGLLQQWGQLWTNSLRIQYSLLGKALRAWLWGKWRWQGLPCFLWLWLCKLRYAVTTGFSISHSVGSEYGLVPAL</sequence>
<evidence type="ECO:0000256" key="1">
    <source>
        <dbReference type="SAM" id="Phobius"/>
    </source>
</evidence>
<dbReference type="InterPro" id="IPR048484">
    <property type="entry name" value="LOC400499-like"/>
</dbReference>
<name>A0A6J3HFD2_SAPAP</name>
<feature type="transmembrane region" description="Helical" evidence="1">
    <location>
        <begin position="36"/>
        <end position="58"/>
    </location>
</feature>
<dbReference type="PANTHER" id="PTHR37860:SF2">
    <property type="entry name" value="VITELLOGENIN DOMAIN-CONTAINING PROTEIN"/>
    <property type="match status" value="1"/>
</dbReference>
<proteinExistence type="predicted"/>
<evidence type="ECO:0000313" key="2">
    <source>
        <dbReference type="Proteomes" id="UP000504640"/>
    </source>
</evidence>
<dbReference type="Pfam" id="PF21013">
    <property type="entry name" value="LOC400499"/>
    <property type="match status" value="1"/>
</dbReference>
<dbReference type="AlphaFoldDB" id="A0A6J3HFD2"/>
<organism evidence="2 3">
    <name type="scientific">Sapajus apella</name>
    <name type="common">Brown-capped capuchin</name>
    <name type="synonym">Cebus apella</name>
    <dbReference type="NCBI Taxonomy" id="9515"/>
    <lineage>
        <taxon>Eukaryota</taxon>
        <taxon>Metazoa</taxon>
        <taxon>Chordata</taxon>
        <taxon>Craniata</taxon>
        <taxon>Vertebrata</taxon>
        <taxon>Euteleostomi</taxon>
        <taxon>Mammalia</taxon>
        <taxon>Eutheria</taxon>
        <taxon>Euarchontoglires</taxon>
        <taxon>Primates</taxon>
        <taxon>Haplorrhini</taxon>
        <taxon>Platyrrhini</taxon>
        <taxon>Cebidae</taxon>
        <taxon>Cebinae</taxon>
        <taxon>Sapajus</taxon>
    </lineage>
</organism>